<accession>A0ABZ2XM78</accession>
<evidence type="ECO:0000313" key="3">
    <source>
        <dbReference type="EMBL" id="WZK87190.1"/>
    </source>
</evidence>
<dbReference type="PANTHER" id="PTHR43777">
    <property type="entry name" value="MOLYBDENUM COFACTOR CYTIDYLYLTRANSFERASE"/>
    <property type="match status" value="1"/>
</dbReference>
<dbReference type="PANTHER" id="PTHR43777:SF1">
    <property type="entry name" value="MOLYBDENUM COFACTOR CYTIDYLYLTRANSFERASE"/>
    <property type="match status" value="1"/>
</dbReference>
<organism evidence="3 4">
    <name type="scientific">Aliisedimentitalea scapharcae</name>
    <dbReference type="NCBI Taxonomy" id="1524259"/>
    <lineage>
        <taxon>Bacteria</taxon>
        <taxon>Pseudomonadati</taxon>
        <taxon>Pseudomonadota</taxon>
        <taxon>Alphaproteobacteria</taxon>
        <taxon>Rhodobacterales</taxon>
        <taxon>Roseobacteraceae</taxon>
        <taxon>Aliisedimentitalea</taxon>
    </lineage>
</organism>
<sequence>MQTIAILLLAAGRSSRMRGQDKLAEQIEGQPLLTQMCRRAKATGLTVFVTLPDPAHPRVSLICDATPIWVPDADEGMAASIRRGVAALPDTVDAVMILPSDMPELTTQDLLTIAEHHTDNSRTILRATAQNGTPGHPVLFPRAYFSALQSLSGDQGARPVLRMGPITPIALPAQHALTDLDTPEAWDAWRKQR</sequence>
<dbReference type="InterPro" id="IPR025877">
    <property type="entry name" value="MobA-like_NTP_Trfase"/>
</dbReference>
<dbReference type="EMBL" id="CP123584">
    <property type="protein sequence ID" value="WZK87190.1"/>
    <property type="molecule type" value="Genomic_DNA"/>
</dbReference>
<proteinExistence type="predicted"/>
<feature type="domain" description="MobA-like NTP transferase" evidence="2">
    <location>
        <begin position="7"/>
        <end position="162"/>
    </location>
</feature>
<dbReference type="RefSeq" id="WP_406644428.1">
    <property type="nucleotide sequence ID" value="NZ_CP123584.1"/>
</dbReference>
<keyword evidence="1" id="KW-0460">Magnesium</keyword>
<dbReference type="SUPFAM" id="SSF53448">
    <property type="entry name" value="Nucleotide-diphospho-sugar transferases"/>
    <property type="match status" value="1"/>
</dbReference>
<dbReference type="CDD" id="cd04182">
    <property type="entry name" value="GT_2_like_f"/>
    <property type="match status" value="1"/>
</dbReference>
<dbReference type="InterPro" id="IPR029044">
    <property type="entry name" value="Nucleotide-diphossugar_trans"/>
</dbReference>
<gene>
    <name evidence="3" type="ORF">QEZ52_11160</name>
</gene>
<keyword evidence="4" id="KW-1185">Reference proteome</keyword>
<dbReference type="Proteomes" id="UP001623232">
    <property type="component" value="Chromosome"/>
</dbReference>
<reference evidence="3 4" key="1">
    <citation type="submission" date="2023-04" db="EMBL/GenBank/DDBJ databases">
        <title>Complete genome sequence of Alisedimentitalea scapharcae.</title>
        <authorList>
            <person name="Rong J.-C."/>
            <person name="Yi M.-L."/>
            <person name="Zhao Q."/>
        </authorList>
    </citation>
    <scope>NUCLEOTIDE SEQUENCE [LARGE SCALE GENOMIC DNA]</scope>
    <source>
        <strain evidence="3 4">KCTC 42119</strain>
    </source>
</reference>
<evidence type="ECO:0000259" key="2">
    <source>
        <dbReference type="Pfam" id="PF12804"/>
    </source>
</evidence>
<name>A0ABZ2XM78_9RHOB</name>
<dbReference type="Pfam" id="PF12804">
    <property type="entry name" value="NTP_transf_3"/>
    <property type="match status" value="1"/>
</dbReference>
<protein>
    <submittedName>
        <fullName evidence="3">Nucleotidyltransferase family protein</fullName>
    </submittedName>
</protein>
<evidence type="ECO:0000313" key="4">
    <source>
        <dbReference type="Proteomes" id="UP001623232"/>
    </source>
</evidence>
<dbReference type="Gene3D" id="3.90.550.10">
    <property type="entry name" value="Spore Coat Polysaccharide Biosynthesis Protein SpsA, Chain A"/>
    <property type="match status" value="1"/>
</dbReference>
<evidence type="ECO:0000256" key="1">
    <source>
        <dbReference type="ARBA" id="ARBA00022842"/>
    </source>
</evidence>